<evidence type="ECO:0000313" key="2">
    <source>
        <dbReference type="Proteomes" id="UP000293589"/>
    </source>
</evidence>
<dbReference type="EMBL" id="CP035464">
    <property type="protein sequence ID" value="QAY32821.1"/>
    <property type="molecule type" value="Genomic_DNA"/>
</dbReference>
<sequence>MPEREKADLPLDGLNDEQREAFQTHLNDLWDDYADAMSSLAREAQTMVANATYDDGDLLANARAMLDRYARQANRLTLDYYRQVRSSWAEAAGVELPAYREATVTSDRAFWQAVGGYNSTGNVGLKYTDVINGRARGGLTIDDLWSEKTKDYGDGEWMTLAKDVVNQTARLTQRFTAQKDPSEPRWARVPRGPTCEFCIMLASRGYVYWSEEKAGGRDNRYHRNDDCQIVSSWGETRIKGYDPEGMRRRYRECADTIGDLLTRERWLRYAEHAEDSGGDADTFDEWKTRQILAEMRWRDRQWLYDGTEPAITFASEELREETERARPQEIRTAERLRRHGIVPSFQLDYAIVSDHETGDTERVGLADWAGGIEIKTVGTSKSFRTVDGYLGSASHKRDCTRLIIDNSESVNLSDEQLAEYVERSRRFHDGMVYVLTKDQRLIRMK</sequence>
<dbReference type="AlphaFoldDB" id="A0A4P6DS70"/>
<dbReference type="InterPro" id="IPR057369">
    <property type="entry name" value="VG15"/>
</dbReference>
<name>A0A4P6DS70_9BIFI</name>
<reference evidence="1 2" key="1">
    <citation type="submission" date="2019-01" db="EMBL/GenBank/DDBJ databases">
        <title>Complete genome sequence of Bifidobacterium gallinarum CACC 514.</title>
        <authorList>
            <person name="Jung M."/>
        </authorList>
    </citation>
    <scope>NUCLEOTIDE SEQUENCE [LARGE SCALE GENOMIC DNA]</scope>
    <source>
        <strain evidence="1 2">CACC 514</strain>
    </source>
</reference>
<proteinExistence type="predicted"/>
<evidence type="ECO:0000313" key="1">
    <source>
        <dbReference type="EMBL" id="QAY32821.1"/>
    </source>
</evidence>
<dbReference type="Proteomes" id="UP000293589">
    <property type="component" value="Chromosome"/>
</dbReference>
<dbReference type="KEGG" id="bgx:ESN35_04875"/>
<gene>
    <name evidence="1" type="ORF">ESN35_04875</name>
</gene>
<protein>
    <submittedName>
        <fullName evidence="1">Uncharacterized protein</fullName>
    </submittedName>
</protein>
<organism evidence="1 2">
    <name type="scientific">Bifidobacterium pullorum subsp. gallinarum</name>
    <dbReference type="NCBI Taxonomy" id="78344"/>
    <lineage>
        <taxon>Bacteria</taxon>
        <taxon>Bacillati</taxon>
        <taxon>Actinomycetota</taxon>
        <taxon>Actinomycetes</taxon>
        <taxon>Bifidobacteriales</taxon>
        <taxon>Bifidobacteriaceae</taxon>
        <taxon>Bifidobacterium</taxon>
    </lineage>
</organism>
<dbReference type="RefSeq" id="WP_129237271.1">
    <property type="nucleotide sequence ID" value="NZ_CP035464.1"/>
</dbReference>
<dbReference type="Pfam" id="PF25310">
    <property type="entry name" value="VG15"/>
    <property type="match status" value="1"/>
</dbReference>
<accession>A0A4P6DS70</accession>